<evidence type="ECO:0000313" key="1">
    <source>
        <dbReference type="EMBL" id="BBI63867.1"/>
    </source>
</evidence>
<protein>
    <submittedName>
        <fullName evidence="1">Uncharacterized protein</fullName>
    </submittedName>
</protein>
<sequence>MPKQTYNNASQVDGFSFRRRLHYKAALAGGVKFPPRAQRYEYVRLDARA</sequence>
<reference evidence="1 2" key="1">
    <citation type="journal article" date="2019" name="Microbiol. Resour. Announc.">
        <title>Complete Genome Sequence of Halomonas sulfidaeris Strain Esulfide1 Isolated from a Metal Sulfide Rock at a Depth of 2,200 Meters, Obtained Using Nanopore Sequencing.</title>
        <authorList>
            <person name="Saito M."/>
            <person name="Nishigata A."/>
            <person name="Galipon J."/>
            <person name="Arakawa K."/>
        </authorList>
    </citation>
    <scope>NUCLEOTIDE SEQUENCE [LARGE SCALE GENOMIC DNA]</scope>
    <source>
        <strain evidence="1 2">ATCC BAA-803</strain>
    </source>
</reference>
<dbReference type="AlphaFoldDB" id="A0A455UE09"/>
<dbReference type="KEGG" id="hsr:HSBAA_51730"/>
<dbReference type="Proteomes" id="UP000320231">
    <property type="component" value="Chromosome"/>
</dbReference>
<dbReference type="EMBL" id="AP019514">
    <property type="protein sequence ID" value="BBI63867.1"/>
    <property type="molecule type" value="Genomic_DNA"/>
</dbReference>
<gene>
    <name evidence="1" type="ORF">HSBAA_51730</name>
</gene>
<proteinExistence type="predicted"/>
<evidence type="ECO:0000313" key="2">
    <source>
        <dbReference type="Proteomes" id="UP000320231"/>
    </source>
</evidence>
<name>A0A455UE09_9GAMM</name>
<accession>A0A455UE09</accession>
<organism evidence="1 2">
    <name type="scientific">Vreelandella sulfidaeris</name>
    <dbReference type="NCBI Taxonomy" id="115553"/>
    <lineage>
        <taxon>Bacteria</taxon>
        <taxon>Pseudomonadati</taxon>
        <taxon>Pseudomonadota</taxon>
        <taxon>Gammaproteobacteria</taxon>
        <taxon>Oceanospirillales</taxon>
        <taxon>Halomonadaceae</taxon>
        <taxon>Vreelandella</taxon>
    </lineage>
</organism>